<name>A0A5N3SAY6_9VIBR</name>
<dbReference type="SUPFAM" id="SSF56925">
    <property type="entry name" value="OMPA-like"/>
    <property type="match status" value="1"/>
</dbReference>
<dbReference type="InterPro" id="IPR027385">
    <property type="entry name" value="Beta-barrel_OMP"/>
</dbReference>
<feature type="chain" id="PRO_5024396984" evidence="2">
    <location>
        <begin position="26"/>
        <end position="163"/>
    </location>
</feature>
<feature type="signal peptide" evidence="2">
    <location>
        <begin position="1"/>
        <end position="25"/>
    </location>
</feature>
<proteinExistence type="predicted"/>
<evidence type="ECO:0000256" key="2">
    <source>
        <dbReference type="SAM" id="SignalP"/>
    </source>
</evidence>
<dbReference type="Pfam" id="PF13505">
    <property type="entry name" value="OMP_b-brl"/>
    <property type="match status" value="1"/>
</dbReference>
<dbReference type="RefSeq" id="WP_150894515.1">
    <property type="nucleotide sequence ID" value="NZ_VXDD01000001.1"/>
</dbReference>
<protein>
    <submittedName>
        <fullName evidence="4">Porin</fullName>
    </submittedName>
</protein>
<comment type="caution">
    <text evidence="4">The sequence shown here is derived from an EMBL/GenBank/DDBJ whole genome shotgun (WGS) entry which is preliminary data.</text>
</comment>
<dbReference type="Proteomes" id="UP000326687">
    <property type="component" value="Unassembled WGS sequence"/>
</dbReference>
<dbReference type="InterPro" id="IPR011250">
    <property type="entry name" value="OMP/PagP_B-barrel"/>
</dbReference>
<feature type="domain" description="Outer membrane protein beta-barrel" evidence="3">
    <location>
        <begin position="13"/>
        <end position="150"/>
    </location>
</feature>
<organism evidence="4 5">
    <name type="scientific">Vibrio fortis</name>
    <dbReference type="NCBI Taxonomy" id="212667"/>
    <lineage>
        <taxon>Bacteria</taxon>
        <taxon>Pseudomonadati</taxon>
        <taxon>Pseudomonadota</taxon>
        <taxon>Gammaproteobacteria</taxon>
        <taxon>Vibrionales</taxon>
        <taxon>Vibrionaceae</taxon>
        <taxon>Vibrio</taxon>
    </lineage>
</organism>
<evidence type="ECO:0000313" key="5">
    <source>
        <dbReference type="Proteomes" id="UP000326687"/>
    </source>
</evidence>
<evidence type="ECO:0000256" key="1">
    <source>
        <dbReference type="ARBA" id="ARBA00022729"/>
    </source>
</evidence>
<dbReference type="AlphaFoldDB" id="A0A5N3SAY6"/>
<evidence type="ECO:0000313" key="4">
    <source>
        <dbReference type="EMBL" id="KAB0303607.1"/>
    </source>
</evidence>
<dbReference type="Gene3D" id="2.40.160.20">
    <property type="match status" value="1"/>
</dbReference>
<keyword evidence="1 2" id="KW-0732">Signal</keyword>
<evidence type="ECO:0000259" key="3">
    <source>
        <dbReference type="Pfam" id="PF13505"/>
    </source>
</evidence>
<gene>
    <name evidence="4" type="ORF">F2Z80_06435</name>
</gene>
<dbReference type="EMBL" id="VXDD01000001">
    <property type="protein sequence ID" value="KAB0303607.1"/>
    <property type="molecule type" value="Genomic_DNA"/>
</dbReference>
<sequence>MVNKNITLVILLGISFNSFSSTYLAASYVDSSYSYKRDGIESKDSHRNGWGLGLGYKFDSILNTNVAVELGYSDFVSEKIEGEKIHSDAWLASGTLHLPITILDIYGRAGIGSFDSNLGTNASIYGGIGTGLSLGPFRVALEYTKYDTKVVDDSVSLRGEIHF</sequence>
<reference evidence="4 5" key="1">
    <citation type="submission" date="2019-09" db="EMBL/GenBank/DDBJ databases">
        <title>Vibrio Fortis S7-72.</title>
        <authorList>
            <person name="Das S.K."/>
        </authorList>
    </citation>
    <scope>NUCLEOTIDE SEQUENCE [LARGE SCALE GENOMIC DNA]</scope>
    <source>
        <strain evidence="4 5">S7-72</strain>
    </source>
</reference>
<accession>A0A5N3SAY6</accession>